<dbReference type="InterPro" id="IPR051259">
    <property type="entry name" value="rRNA_Methyltransferase"/>
</dbReference>
<comment type="similarity">
    <text evidence="1">Belongs to the class IV-like SAM-binding methyltransferase superfamily. RNA methyltransferase TrmH family.</text>
</comment>
<dbReference type="InterPro" id="IPR013123">
    <property type="entry name" value="SpoU_subst-bd"/>
</dbReference>
<dbReference type="SUPFAM" id="SSF55315">
    <property type="entry name" value="L30e-like"/>
    <property type="match status" value="1"/>
</dbReference>
<dbReference type="GO" id="GO:0003723">
    <property type="term" value="F:RNA binding"/>
    <property type="evidence" value="ECO:0007669"/>
    <property type="project" value="InterPro"/>
</dbReference>
<gene>
    <name evidence="5" type="ORF">ENT17_13475</name>
</gene>
<dbReference type="SMART" id="SM00967">
    <property type="entry name" value="SpoU_sub_bind"/>
    <property type="match status" value="1"/>
</dbReference>
<dbReference type="InterPro" id="IPR029064">
    <property type="entry name" value="Ribosomal_eL30-like_sf"/>
</dbReference>
<dbReference type="Pfam" id="PF00588">
    <property type="entry name" value="SpoU_methylase"/>
    <property type="match status" value="1"/>
</dbReference>
<dbReference type="SUPFAM" id="SSF75217">
    <property type="entry name" value="alpha/beta knot"/>
    <property type="match status" value="1"/>
</dbReference>
<dbReference type="InterPro" id="IPR029028">
    <property type="entry name" value="Alpha/beta_knot_MTases"/>
</dbReference>
<dbReference type="PANTHER" id="PTHR43191">
    <property type="entry name" value="RRNA METHYLTRANSFERASE 3"/>
    <property type="match status" value="1"/>
</dbReference>
<protein>
    <submittedName>
        <fullName evidence="5">RNA methyltransferase</fullName>
    </submittedName>
</protein>
<keyword evidence="2 5" id="KW-0489">Methyltransferase</keyword>
<accession>A0A7C4Q3M1</accession>
<dbReference type="EMBL" id="DSXR01000129">
    <property type="protein sequence ID" value="HGS88607.1"/>
    <property type="molecule type" value="Genomic_DNA"/>
</dbReference>
<reference evidence="5" key="1">
    <citation type="journal article" date="2020" name="mSystems">
        <title>Genome- and Community-Level Interaction Insights into Carbon Utilization and Element Cycling Functions of Hydrothermarchaeota in Hydrothermal Sediment.</title>
        <authorList>
            <person name="Zhou Z."/>
            <person name="Liu Y."/>
            <person name="Xu W."/>
            <person name="Pan J."/>
            <person name="Luo Z.H."/>
            <person name="Li M."/>
        </authorList>
    </citation>
    <scope>NUCLEOTIDE SEQUENCE [LARGE SCALE GENOMIC DNA]</scope>
    <source>
        <strain evidence="5">SpSt-556</strain>
    </source>
</reference>
<evidence type="ECO:0000313" key="5">
    <source>
        <dbReference type="EMBL" id="HGS88607.1"/>
    </source>
</evidence>
<dbReference type="PANTHER" id="PTHR43191:SF2">
    <property type="entry name" value="RRNA METHYLTRANSFERASE 3, MITOCHONDRIAL"/>
    <property type="match status" value="1"/>
</dbReference>
<dbReference type="InterPro" id="IPR001537">
    <property type="entry name" value="SpoU_MeTrfase"/>
</dbReference>
<dbReference type="AlphaFoldDB" id="A0A7C4Q3M1"/>
<sequence>MMITSIHNPKIQRVRALLQRRSSREEEQAFVIEGARLIQEAHLSGVNLDLVLISSQPSPRTVQLAAELAATIPVEEVSADLFKRISDTENPQGILAIARQQPRDLPANWDFLVVADGLRDPGNLGTLLRTGAAAAADGVILTPQCADIYSPKVVRAAMGAHFKLAILHKNWEEIILLCRQRAKQPARLLVSNVESGSPCWQVDLRQPLALVIGSEAEGISPAARQAADQHIIIPMPGQIESLNAAVAAGILLFEVVRQRYT</sequence>
<dbReference type="InterPro" id="IPR029026">
    <property type="entry name" value="tRNA_m1G_MTases_N"/>
</dbReference>
<dbReference type="Pfam" id="PF22435">
    <property type="entry name" value="MRM3-like_sub_bind"/>
    <property type="match status" value="1"/>
</dbReference>
<organism evidence="5">
    <name type="scientific">Bellilinea caldifistulae</name>
    <dbReference type="NCBI Taxonomy" id="360411"/>
    <lineage>
        <taxon>Bacteria</taxon>
        <taxon>Bacillati</taxon>
        <taxon>Chloroflexota</taxon>
        <taxon>Anaerolineae</taxon>
        <taxon>Anaerolineales</taxon>
        <taxon>Anaerolineaceae</taxon>
        <taxon>Bellilinea</taxon>
    </lineage>
</organism>
<proteinExistence type="inferred from homology"/>
<dbReference type="CDD" id="cd18095">
    <property type="entry name" value="SpoU-like_rRNA-MTase"/>
    <property type="match status" value="1"/>
</dbReference>
<evidence type="ECO:0000256" key="2">
    <source>
        <dbReference type="ARBA" id="ARBA00022603"/>
    </source>
</evidence>
<dbReference type="InterPro" id="IPR053888">
    <property type="entry name" value="MRM3-like_sub_bind"/>
</dbReference>
<keyword evidence="3 5" id="KW-0808">Transferase</keyword>
<dbReference type="Gene3D" id="3.30.1330.30">
    <property type="match status" value="1"/>
</dbReference>
<feature type="domain" description="RNA 2-O ribose methyltransferase substrate binding" evidence="4">
    <location>
        <begin position="31"/>
        <end position="104"/>
    </location>
</feature>
<dbReference type="Gene3D" id="3.40.1280.10">
    <property type="match status" value="1"/>
</dbReference>
<dbReference type="GO" id="GO:0005737">
    <property type="term" value="C:cytoplasm"/>
    <property type="evidence" value="ECO:0007669"/>
    <property type="project" value="UniProtKB-ARBA"/>
</dbReference>
<dbReference type="GO" id="GO:0006396">
    <property type="term" value="P:RNA processing"/>
    <property type="evidence" value="ECO:0007669"/>
    <property type="project" value="InterPro"/>
</dbReference>
<evidence type="ECO:0000256" key="1">
    <source>
        <dbReference type="ARBA" id="ARBA00007228"/>
    </source>
</evidence>
<evidence type="ECO:0000259" key="4">
    <source>
        <dbReference type="SMART" id="SM00967"/>
    </source>
</evidence>
<name>A0A7C4Q3M1_9CHLR</name>
<dbReference type="GO" id="GO:0032259">
    <property type="term" value="P:methylation"/>
    <property type="evidence" value="ECO:0007669"/>
    <property type="project" value="UniProtKB-KW"/>
</dbReference>
<comment type="caution">
    <text evidence="5">The sequence shown here is derived from an EMBL/GenBank/DDBJ whole genome shotgun (WGS) entry which is preliminary data.</text>
</comment>
<evidence type="ECO:0000256" key="3">
    <source>
        <dbReference type="ARBA" id="ARBA00022679"/>
    </source>
</evidence>
<dbReference type="GO" id="GO:0008173">
    <property type="term" value="F:RNA methyltransferase activity"/>
    <property type="evidence" value="ECO:0007669"/>
    <property type="project" value="InterPro"/>
</dbReference>